<keyword evidence="1" id="KW-0472">Membrane</keyword>
<proteinExistence type="predicted"/>
<dbReference type="Proteomes" id="UP000195573">
    <property type="component" value="Chromosome"/>
</dbReference>
<keyword evidence="1" id="KW-0812">Transmembrane</keyword>
<accession>A0ABN4Z9Y7</accession>
<reference evidence="2 3" key="1">
    <citation type="submission" date="2017-04" db="EMBL/GenBank/DDBJ databases">
        <title>Complete Genome Sequence of the Bacillus horikoshii 20a strain from Cuatro Cienegas, Coahuila, Mexico.</title>
        <authorList>
            <person name="Zarza E."/>
            <person name="Alcaraz L.D."/>
            <person name="Aguilar-Salinas B."/>
            <person name="Islas A."/>
            <person name="Olmedo-Alvarez G."/>
        </authorList>
    </citation>
    <scope>NUCLEOTIDE SEQUENCE [LARGE SCALE GENOMIC DNA]</scope>
    <source>
        <strain evidence="2 3">20a</strain>
    </source>
</reference>
<keyword evidence="1" id="KW-1133">Transmembrane helix</keyword>
<protein>
    <submittedName>
        <fullName evidence="2">Uncharacterized protein</fullName>
    </submittedName>
</protein>
<name>A0ABN4Z9Y7_9BACI</name>
<keyword evidence="3" id="KW-1185">Reference proteome</keyword>
<dbReference type="RefSeq" id="WP_088016845.1">
    <property type="nucleotide sequence ID" value="NZ_CP020880.1"/>
</dbReference>
<gene>
    <name evidence="2" type="ORF">B4U37_01950</name>
</gene>
<evidence type="ECO:0000256" key="1">
    <source>
        <dbReference type="SAM" id="Phobius"/>
    </source>
</evidence>
<sequence length="130" mass="14636">MNDTFRKQTVSDLPYSERQFLVINNKVEKSNSFSNLFDELVNGMDAPYILKYVIPVLGLNLFRLPVILAFGVGLGVRELKKLKNIENLLVINPEEAKTLDFPPGHPKKGVFYIAHPSSRPQTLLHNGSIS</sequence>
<organism evidence="2 3">
    <name type="scientific">Sutcliffiella horikoshii</name>
    <dbReference type="NCBI Taxonomy" id="79883"/>
    <lineage>
        <taxon>Bacteria</taxon>
        <taxon>Bacillati</taxon>
        <taxon>Bacillota</taxon>
        <taxon>Bacilli</taxon>
        <taxon>Bacillales</taxon>
        <taxon>Bacillaceae</taxon>
        <taxon>Sutcliffiella</taxon>
    </lineage>
</organism>
<dbReference type="GeneID" id="96737204"/>
<feature type="transmembrane region" description="Helical" evidence="1">
    <location>
        <begin position="52"/>
        <end position="76"/>
    </location>
</feature>
<dbReference type="EMBL" id="CP020880">
    <property type="protein sequence ID" value="ART74884.1"/>
    <property type="molecule type" value="Genomic_DNA"/>
</dbReference>
<evidence type="ECO:0000313" key="3">
    <source>
        <dbReference type="Proteomes" id="UP000195573"/>
    </source>
</evidence>
<evidence type="ECO:0000313" key="2">
    <source>
        <dbReference type="EMBL" id="ART74884.1"/>
    </source>
</evidence>